<dbReference type="RefSeq" id="WP_259612983.1">
    <property type="nucleotide sequence ID" value="NZ_CP091139.2"/>
</dbReference>
<evidence type="ECO:0000256" key="1">
    <source>
        <dbReference type="ARBA" id="ARBA00023125"/>
    </source>
</evidence>
<sequence>MSADRRMRLTPDQRRSQLVALGVNFLADRPLDNLTMEVLSELAGVSRALVFHYFGSRQGCTARS</sequence>
<organism evidence="4 5">
    <name type="scientific">Microbacterium elymi</name>
    <dbReference type="NCBI Taxonomy" id="2909587"/>
    <lineage>
        <taxon>Bacteria</taxon>
        <taxon>Bacillati</taxon>
        <taxon>Actinomycetota</taxon>
        <taxon>Actinomycetes</taxon>
        <taxon>Micrococcales</taxon>
        <taxon>Microbacteriaceae</taxon>
        <taxon>Microbacterium</taxon>
    </lineage>
</organism>
<feature type="DNA-binding region" description="H-T-H motif" evidence="2">
    <location>
        <begin position="35"/>
        <end position="54"/>
    </location>
</feature>
<evidence type="ECO:0000313" key="5">
    <source>
        <dbReference type="Proteomes" id="UP001054811"/>
    </source>
</evidence>
<dbReference type="PROSITE" id="PS50977">
    <property type="entry name" value="HTH_TETR_2"/>
    <property type="match status" value="1"/>
</dbReference>
<evidence type="ECO:0000256" key="2">
    <source>
        <dbReference type="PROSITE-ProRule" id="PRU00335"/>
    </source>
</evidence>
<reference evidence="4" key="1">
    <citation type="submission" date="2022-01" db="EMBL/GenBank/DDBJ databases">
        <title>Microbacterium eymi and Microbacterium rhizovicinus sp. nov., isolated from the rhizospheric soil of Elymus tsukushiensis, a plant native to the Dokdo Islands, Republic of Korea.</title>
        <authorList>
            <person name="Hwang Y.J."/>
        </authorList>
    </citation>
    <scope>NUCLEOTIDE SEQUENCE</scope>
    <source>
        <strain evidence="4">KUDC0405</strain>
    </source>
</reference>
<dbReference type="InterPro" id="IPR009057">
    <property type="entry name" value="Homeodomain-like_sf"/>
</dbReference>
<protein>
    <submittedName>
        <fullName evidence="4">TetR/AcrR family transcriptional regulator</fullName>
    </submittedName>
</protein>
<keyword evidence="1 2" id="KW-0238">DNA-binding</keyword>
<dbReference type="EMBL" id="CP091139">
    <property type="protein sequence ID" value="UUT36327.1"/>
    <property type="molecule type" value="Genomic_DNA"/>
</dbReference>
<evidence type="ECO:0000259" key="3">
    <source>
        <dbReference type="PROSITE" id="PS50977"/>
    </source>
</evidence>
<keyword evidence="5" id="KW-1185">Reference proteome</keyword>
<dbReference type="SUPFAM" id="SSF46689">
    <property type="entry name" value="Homeodomain-like"/>
    <property type="match status" value="1"/>
</dbReference>
<gene>
    <name evidence="4" type="ORF">L2X98_25595</name>
</gene>
<feature type="domain" description="HTH tetR-type" evidence="3">
    <location>
        <begin position="12"/>
        <end position="64"/>
    </location>
</feature>
<evidence type="ECO:0000313" key="4">
    <source>
        <dbReference type="EMBL" id="UUT36327.1"/>
    </source>
</evidence>
<proteinExistence type="predicted"/>
<dbReference type="Proteomes" id="UP001054811">
    <property type="component" value="Chromosome"/>
</dbReference>
<accession>A0ABY5NMB9</accession>
<dbReference type="Gene3D" id="1.10.357.10">
    <property type="entry name" value="Tetracycline Repressor, domain 2"/>
    <property type="match status" value="1"/>
</dbReference>
<dbReference type="Pfam" id="PF00440">
    <property type="entry name" value="TetR_N"/>
    <property type="match status" value="1"/>
</dbReference>
<dbReference type="InterPro" id="IPR001647">
    <property type="entry name" value="HTH_TetR"/>
</dbReference>
<name>A0ABY5NMB9_9MICO</name>